<dbReference type="HOGENOM" id="CLU_019189_7_0_1"/>
<dbReference type="InParanoid" id="C4JPH0"/>
<evidence type="ECO:0000313" key="7">
    <source>
        <dbReference type="EMBL" id="EEP78296.1"/>
    </source>
</evidence>
<evidence type="ECO:0000256" key="6">
    <source>
        <dbReference type="ARBA" id="ARBA00031849"/>
    </source>
</evidence>
<keyword evidence="5" id="KW-0496">Mitochondrion</keyword>
<comment type="similarity">
    <text evidence="2">Belongs to the AIM9 family.</text>
</comment>
<dbReference type="KEGG" id="ure:UREG_03142"/>
<dbReference type="EMBL" id="CH476616">
    <property type="protein sequence ID" value="EEP78296.1"/>
    <property type="molecule type" value="Genomic_DNA"/>
</dbReference>
<dbReference type="OrthoDB" id="4206040at2759"/>
<evidence type="ECO:0000256" key="2">
    <source>
        <dbReference type="ARBA" id="ARBA00005543"/>
    </source>
</evidence>
<name>C4JPH0_UNCRE</name>
<gene>
    <name evidence="7" type="ORF">UREG_03142</name>
</gene>
<evidence type="ECO:0000256" key="5">
    <source>
        <dbReference type="ARBA" id="ARBA00023128"/>
    </source>
</evidence>
<dbReference type="PANTHER" id="PTHR36091:SF1">
    <property type="entry name" value="ALTERED INHERITANCE OF MITOCHONDRIA PROTEIN 9, MITOCHONDRIAL"/>
    <property type="match status" value="1"/>
</dbReference>
<evidence type="ECO:0000313" key="8">
    <source>
        <dbReference type="Proteomes" id="UP000002058"/>
    </source>
</evidence>
<keyword evidence="8" id="KW-1185">Reference proteome</keyword>
<dbReference type="Proteomes" id="UP000002058">
    <property type="component" value="Unassembled WGS sequence"/>
</dbReference>
<dbReference type="GeneID" id="8437773"/>
<dbReference type="InterPro" id="IPR011009">
    <property type="entry name" value="Kinase-like_dom_sf"/>
</dbReference>
<keyword evidence="4" id="KW-0809">Transit peptide</keyword>
<comment type="subcellular location">
    <subcellularLocation>
        <location evidence="1">Mitochondrion</location>
    </subcellularLocation>
</comment>
<protein>
    <recommendedName>
        <fullName evidence="3">Altered inheritance of mitochondria protein 9, mitochondrial</fullName>
    </recommendedName>
    <alternativeName>
        <fullName evidence="6">Found in mitochondrial proteome protein 29</fullName>
    </alternativeName>
</protein>
<dbReference type="AlphaFoldDB" id="C4JPH0"/>
<dbReference type="eggNOG" id="ENOG502SHU0">
    <property type="taxonomic scope" value="Eukaryota"/>
</dbReference>
<dbReference type="VEuPathDB" id="FungiDB:UREG_03142"/>
<dbReference type="GO" id="GO:0005739">
    <property type="term" value="C:mitochondrion"/>
    <property type="evidence" value="ECO:0007669"/>
    <property type="project" value="UniProtKB-SubCell"/>
</dbReference>
<dbReference type="PANTHER" id="PTHR36091">
    <property type="entry name" value="ALTERED INHERITANCE OF MITOCHONDRIA PROTEIN 9, MITOCHONDRIAL"/>
    <property type="match status" value="1"/>
</dbReference>
<evidence type="ECO:0000256" key="3">
    <source>
        <dbReference type="ARBA" id="ARBA00016197"/>
    </source>
</evidence>
<evidence type="ECO:0000256" key="1">
    <source>
        <dbReference type="ARBA" id="ARBA00004173"/>
    </source>
</evidence>
<dbReference type="Gene3D" id="3.30.200.20">
    <property type="entry name" value="Phosphorylase Kinase, domain 1"/>
    <property type="match status" value="1"/>
</dbReference>
<accession>C4JPH0</accession>
<dbReference type="InterPro" id="IPR051035">
    <property type="entry name" value="Mito_inheritance_9"/>
</dbReference>
<organism evidence="7 8">
    <name type="scientific">Uncinocarpus reesii (strain UAMH 1704)</name>
    <dbReference type="NCBI Taxonomy" id="336963"/>
    <lineage>
        <taxon>Eukaryota</taxon>
        <taxon>Fungi</taxon>
        <taxon>Dikarya</taxon>
        <taxon>Ascomycota</taxon>
        <taxon>Pezizomycotina</taxon>
        <taxon>Eurotiomycetes</taxon>
        <taxon>Eurotiomycetidae</taxon>
        <taxon>Onygenales</taxon>
        <taxon>Onygenaceae</taxon>
        <taxon>Uncinocarpus</taxon>
    </lineage>
</organism>
<evidence type="ECO:0000256" key="4">
    <source>
        <dbReference type="ARBA" id="ARBA00022946"/>
    </source>
</evidence>
<dbReference type="OMA" id="ADWNSNE"/>
<dbReference type="RefSeq" id="XP_002543625.1">
    <property type="nucleotide sequence ID" value="XM_002543579.1"/>
</dbReference>
<reference evidence="8" key="1">
    <citation type="journal article" date="2009" name="Genome Res.">
        <title>Comparative genomic analyses of the human fungal pathogens Coccidioides and their relatives.</title>
        <authorList>
            <person name="Sharpton T.J."/>
            <person name="Stajich J.E."/>
            <person name="Rounsley S.D."/>
            <person name="Gardner M.J."/>
            <person name="Wortman J.R."/>
            <person name="Jordar V.S."/>
            <person name="Maiti R."/>
            <person name="Kodira C.D."/>
            <person name="Neafsey D.E."/>
            <person name="Zeng Q."/>
            <person name="Hung C.-Y."/>
            <person name="McMahan C."/>
            <person name="Muszewska A."/>
            <person name="Grynberg M."/>
            <person name="Mandel M.A."/>
            <person name="Kellner E.M."/>
            <person name="Barker B.M."/>
            <person name="Galgiani J.N."/>
            <person name="Orbach M.J."/>
            <person name="Kirkland T.N."/>
            <person name="Cole G.T."/>
            <person name="Henn M.R."/>
            <person name="Birren B.W."/>
            <person name="Taylor J.W."/>
        </authorList>
    </citation>
    <scope>NUCLEOTIDE SEQUENCE [LARGE SCALE GENOMIC DNA]</scope>
    <source>
        <strain evidence="8">UAMH 1704</strain>
    </source>
</reference>
<sequence>MSQRGGMLSFHQMICTWTYVAEFTQDPNFFYYTRGRFVRDEASEIARRSICFNVDELASVGASAVGSTACVKFEKYPDGMYNKAFLLTMDNGVQVVAKLPNPNAGHPHFTTASEVATMEFMRTVCNIPVPKVYAWSSQNNSVGAEYIIMEKVSGVPLASVWSSMRLDDRFSLTKTIAQYQEAWMKVSFGHFGSLYFAEDLVRVRHVPLHDGFSNKKFAIGPSTGREWFDAGRATVEFNRGPCQHWRNTWLP</sequence>
<dbReference type="SUPFAM" id="SSF56112">
    <property type="entry name" value="Protein kinase-like (PK-like)"/>
    <property type="match status" value="1"/>
</dbReference>
<proteinExistence type="inferred from homology"/>